<dbReference type="AlphaFoldDB" id="A0AAD7WXF5"/>
<reference evidence="1" key="1">
    <citation type="journal article" date="2023" name="Science">
        <title>Genome structures resolve the early diversification of teleost fishes.</title>
        <authorList>
            <person name="Parey E."/>
            <person name="Louis A."/>
            <person name="Montfort J."/>
            <person name="Bouchez O."/>
            <person name="Roques C."/>
            <person name="Iampietro C."/>
            <person name="Lluch J."/>
            <person name="Castinel A."/>
            <person name="Donnadieu C."/>
            <person name="Desvignes T."/>
            <person name="Floi Bucao C."/>
            <person name="Jouanno E."/>
            <person name="Wen M."/>
            <person name="Mejri S."/>
            <person name="Dirks R."/>
            <person name="Jansen H."/>
            <person name="Henkel C."/>
            <person name="Chen W.J."/>
            <person name="Zahm M."/>
            <person name="Cabau C."/>
            <person name="Klopp C."/>
            <person name="Thompson A.W."/>
            <person name="Robinson-Rechavi M."/>
            <person name="Braasch I."/>
            <person name="Lecointre G."/>
            <person name="Bobe J."/>
            <person name="Postlethwait J.H."/>
            <person name="Berthelot C."/>
            <person name="Roest Crollius H."/>
            <person name="Guiguen Y."/>
        </authorList>
    </citation>
    <scope>NUCLEOTIDE SEQUENCE</scope>
    <source>
        <strain evidence="1">NC1722</strain>
    </source>
</reference>
<keyword evidence="2" id="KW-1185">Reference proteome</keyword>
<evidence type="ECO:0000313" key="2">
    <source>
        <dbReference type="Proteomes" id="UP001221898"/>
    </source>
</evidence>
<name>A0AAD7WXF5_9TELE</name>
<protein>
    <submittedName>
        <fullName evidence="1">Uncharacterized protein</fullName>
    </submittedName>
</protein>
<organism evidence="1 2">
    <name type="scientific">Aldrovandia affinis</name>
    <dbReference type="NCBI Taxonomy" id="143900"/>
    <lineage>
        <taxon>Eukaryota</taxon>
        <taxon>Metazoa</taxon>
        <taxon>Chordata</taxon>
        <taxon>Craniata</taxon>
        <taxon>Vertebrata</taxon>
        <taxon>Euteleostomi</taxon>
        <taxon>Actinopterygii</taxon>
        <taxon>Neopterygii</taxon>
        <taxon>Teleostei</taxon>
        <taxon>Notacanthiformes</taxon>
        <taxon>Halosauridae</taxon>
        <taxon>Aldrovandia</taxon>
    </lineage>
</organism>
<evidence type="ECO:0000313" key="1">
    <source>
        <dbReference type="EMBL" id="KAJ8412513.1"/>
    </source>
</evidence>
<dbReference type="Proteomes" id="UP001221898">
    <property type="component" value="Unassembled WGS sequence"/>
</dbReference>
<sequence>MDDLPSNTACLNQTPLSLIETQRVSVERPSRAPCKALLKFGRSAVHPATCSLATRAALRARCPHAHAVRQPHARLHAPLPPSPCRLPYITLARAMSRGPPHNHQGQGPPCHTHSAATLCPARSCLTNNLSC</sequence>
<comment type="caution">
    <text evidence="1">The sequence shown here is derived from an EMBL/GenBank/DDBJ whole genome shotgun (WGS) entry which is preliminary data.</text>
</comment>
<accession>A0AAD7WXF5</accession>
<proteinExistence type="predicted"/>
<dbReference type="EMBL" id="JAINUG010000019">
    <property type="protein sequence ID" value="KAJ8412513.1"/>
    <property type="molecule type" value="Genomic_DNA"/>
</dbReference>
<gene>
    <name evidence="1" type="ORF">AAFF_G00128490</name>
</gene>